<dbReference type="GO" id="GO:0005634">
    <property type="term" value="C:nucleus"/>
    <property type="evidence" value="ECO:0007669"/>
    <property type="project" value="UniProtKB-SubCell"/>
</dbReference>
<gene>
    <name evidence="7" type="ORF">M427DRAFT_386584</name>
</gene>
<dbReference type="InterPro" id="IPR007219">
    <property type="entry name" value="XnlR_reg_dom"/>
</dbReference>
<evidence type="ECO:0000259" key="6">
    <source>
        <dbReference type="PROSITE" id="PS50048"/>
    </source>
</evidence>
<evidence type="ECO:0000256" key="4">
    <source>
        <dbReference type="ARBA" id="ARBA00023163"/>
    </source>
</evidence>
<dbReference type="GO" id="GO:0003677">
    <property type="term" value="F:DNA binding"/>
    <property type="evidence" value="ECO:0007669"/>
    <property type="project" value="InterPro"/>
</dbReference>
<dbReference type="Pfam" id="PF04082">
    <property type="entry name" value="Fungal_trans"/>
    <property type="match status" value="1"/>
</dbReference>
<dbReference type="PANTHER" id="PTHR47338">
    <property type="entry name" value="ZN(II)2CYS6 TRANSCRIPTION FACTOR (EUROFUNG)-RELATED"/>
    <property type="match status" value="1"/>
</dbReference>
<dbReference type="OrthoDB" id="2134272at2759"/>
<dbReference type="Pfam" id="PF00172">
    <property type="entry name" value="Zn_clus"/>
    <property type="match status" value="1"/>
</dbReference>
<dbReference type="InterPro" id="IPR036864">
    <property type="entry name" value="Zn2-C6_fun-type_DNA-bd_sf"/>
</dbReference>
<dbReference type="SMART" id="SM00066">
    <property type="entry name" value="GAL4"/>
    <property type="match status" value="1"/>
</dbReference>
<dbReference type="InterPro" id="IPR050815">
    <property type="entry name" value="TF_fung"/>
</dbReference>
<dbReference type="EMBL" id="KQ965783">
    <property type="protein sequence ID" value="KXS12911.1"/>
    <property type="molecule type" value="Genomic_DNA"/>
</dbReference>
<organism evidence="7 8">
    <name type="scientific">Gonapodya prolifera (strain JEL478)</name>
    <name type="common">Monoblepharis prolifera</name>
    <dbReference type="NCBI Taxonomy" id="1344416"/>
    <lineage>
        <taxon>Eukaryota</taxon>
        <taxon>Fungi</taxon>
        <taxon>Fungi incertae sedis</taxon>
        <taxon>Chytridiomycota</taxon>
        <taxon>Chytridiomycota incertae sedis</taxon>
        <taxon>Monoblepharidomycetes</taxon>
        <taxon>Monoblepharidales</taxon>
        <taxon>Gonapodyaceae</taxon>
        <taxon>Gonapodya</taxon>
    </lineage>
</organism>
<reference evidence="7 8" key="1">
    <citation type="journal article" date="2015" name="Genome Biol. Evol.">
        <title>Phylogenomic analyses indicate that early fungi evolved digesting cell walls of algal ancestors of land plants.</title>
        <authorList>
            <person name="Chang Y."/>
            <person name="Wang S."/>
            <person name="Sekimoto S."/>
            <person name="Aerts A.L."/>
            <person name="Choi C."/>
            <person name="Clum A."/>
            <person name="LaButti K.M."/>
            <person name="Lindquist E.A."/>
            <person name="Yee Ngan C."/>
            <person name="Ohm R.A."/>
            <person name="Salamov A.A."/>
            <person name="Grigoriev I.V."/>
            <person name="Spatafora J.W."/>
            <person name="Berbee M.L."/>
        </authorList>
    </citation>
    <scope>NUCLEOTIDE SEQUENCE [LARGE SCALE GENOMIC DNA]</scope>
    <source>
        <strain evidence="7 8">JEL478</strain>
    </source>
</reference>
<dbReference type="Proteomes" id="UP000070544">
    <property type="component" value="Unassembled WGS sequence"/>
</dbReference>
<name>A0A139A7X6_GONPJ</name>
<evidence type="ECO:0000256" key="3">
    <source>
        <dbReference type="ARBA" id="ARBA00023015"/>
    </source>
</evidence>
<evidence type="ECO:0000256" key="5">
    <source>
        <dbReference type="ARBA" id="ARBA00023242"/>
    </source>
</evidence>
<keyword evidence="5" id="KW-0539">Nucleus</keyword>
<dbReference type="SUPFAM" id="SSF57701">
    <property type="entry name" value="Zn2/Cys6 DNA-binding domain"/>
    <property type="match status" value="1"/>
</dbReference>
<dbReference type="GO" id="GO:0000981">
    <property type="term" value="F:DNA-binding transcription factor activity, RNA polymerase II-specific"/>
    <property type="evidence" value="ECO:0007669"/>
    <property type="project" value="InterPro"/>
</dbReference>
<keyword evidence="8" id="KW-1185">Reference proteome</keyword>
<comment type="subcellular location">
    <subcellularLocation>
        <location evidence="1">Nucleus</location>
    </subcellularLocation>
</comment>
<dbReference type="InterPro" id="IPR001138">
    <property type="entry name" value="Zn2Cys6_DnaBD"/>
</dbReference>
<keyword evidence="2" id="KW-0479">Metal-binding</keyword>
<evidence type="ECO:0000256" key="2">
    <source>
        <dbReference type="ARBA" id="ARBA00022723"/>
    </source>
</evidence>
<dbReference type="PANTHER" id="PTHR47338:SF5">
    <property type="entry name" value="ZN(II)2CYS6 TRANSCRIPTION FACTOR (EUROFUNG)"/>
    <property type="match status" value="1"/>
</dbReference>
<proteinExistence type="predicted"/>
<keyword evidence="3" id="KW-0805">Transcription regulation</keyword>
<dbReference type="CDD" id="cd00067">
    <property type="entry name" value="GAL4"/>
    <property type="match status" value="1"/>
</dbReference>
<dbReference type="AlphaFoldDB" id="A0A139A7X6"/>
<sequence length="608" mass="67730">MDTPRPTAEERDLSLPTRPTMKRRKTLTYSRKAQACDYCHQQKVMCLGQKPCGRCVADGLNCTFDRPSRKRGPVSLRARLDTLETIVTEAAVNHVPSLGHPSPPTMPVQSVNDGEPSRYMLAPAQTYLNGPWMQSLNTPHLNFVSPGAHVASDRDSTSHSAIMPPQAMLMELAIVFLLYFQDAFNIVLNRQRLTQLVNSCAASPKGSLPISIVPAVCAMGSFILKRLDSGELSRRGIQIGHDDLTCNLLNVATRCIAIETSAKQTFTIRNGGFERGGVEIDQLTVLAVCLISTLLGSSVRTFRIADMYWEIAVAQAKAIRLNCEMSDGARVGWTQREEARRIWWALFIDEAIVPTWHNKASTLSENDCKLHLPCPDQLYVDPIHPPPPPIPFKLAWSLLNPAVTQPPTSLSHASDAPTSFETLRSLFHSGRTGFAGYAIVLFAILHQINRYRLARISFPGGADTDVSEKRIRDMIGNKLDVWYAALPDSIVTVDKQVIDMERSVDGVRLEQASTLLFIFYYTYKVLLYGRWDVQSMVYDDEWLMSTDFLTCVESADRVTQLVELLVGNEPISPGVADKLHSANPYHICMALVMVSFVHAAVLRCVTRW</sequence>
<dbReference type="PROSITE" id="PS00463">
    <property type="entry name" value="ZN2_CY6_FUNGAL_1"/>
    <property type="match status" value="1"/>
</dbReference>
<evidence type="ECO:0000313" key="7">
    <source>
        <dbReference type="EMBL" id="KXS12911.1"/>
    </source>
</evidence>
<feature type="domain" description="Zn(2)-C6 fungal-type" evidence="6">
    <location>
        <begin position="35"/>
        <end position="64"/>
    </location>
</feature>
<dbReference type="GO" id="GO:0006351">
    <property type="term" value="P:DNA-templated transcription"/>
    <property type="evidence" value="ECO:0007669"/>
    <property type="project" value="InterPro"/>
</dbReference>
<evidence type="ECO:0000313" key="8">
    <source>
        <dbReference type="Proteomes" id="UP000070544"/>
    </source>
</evidence>
<evidence type="ECO:0000256" key="1">
    <source>
        <dbReference type="ARBA" id="ARBA00004123"/>
    </source>
</evidence>
<protein>
    <recommendedName>
        <fullName evidence="6">Zn(2)-C6 fungal-type domain-containing protein</fullName>
    </recommendedName>
</protein>
<dbReference type="Gene3D" id="4.10.240.10">
    <property type="entry name" value="Zn(2)-C6 fungal-type DNA-binding domain"/>
    <property type="match status" value="1"/>
</dbReference>
<accession>A0A139A7X6</accession>
<dbReference type="GO" id="GO:0008270">
    <property type="term" value="F:zinc ion binding"/>
    <property type="evidence" value="ECO:0007669"/>
    <property type="project" value="InterPro"/>
</dbReference>
<dbReference type="CDD" id="cd12148">
    <property type="entry name" value="fungal_TF_MHR"/>
    <property type="match status" value="1"/>
</dbReference>
<dbReference type="PROSITE" id="PS50048">
    <property type="entry name" value="ZN2_CY6_FUNGAL_2"/>
    <property type="match status" value="1"/>
</dbReference>
<keyword evidence="4" id="KW-0804">Transcription</keyword>
<dbReference type="STRING" id="1344416.A0A139A7X6"/>